<dbReference type="InterPro" id="IPR026029">
    <property type="entry name" value="MLI_dom"/>
</dbReference>
<evidence type="ECO:0000313" key="2">
    <source>
        <dbReference type="EMBL" id="MFD1305620.1"/>
    </source>
</evidence>
<dbReference type="SUPFAM" id="SSF54909">
    <property type="entry name" value="Dimeric alpha+beta barrel"/>
    <property type="match status" value="1"/>
</dbReference>
<reference evidence="3" key="1">
    <citation type="journal article" date="2019" name="Int. J. Syst. Evol. Microbiol.">
        <title>The Global Catalogue of Microorganisms (GCM) 10K type strain sequencing project: providing services to taxonomists for standard genome sequencing and annotation.</title>
        <authorList>
            <consortium name="The Broad Institute Genomics Platform"/>
            <consortium name="The Broad Institute Genome Sequencing Center for Infectious Disease"/>
            <person name="Wu L."/>
            <person name="Ma J."/>
        </authorList>
    </citation>
    <scope>NUCLEOTIDE SEQUENCE [LARGE SCALE GENOMIC DNA]</scope>
    <source>
        <strain evidence="3">CGMCC 4.7020</strain>
    </source>
</reference>
<comment type="caution">
    <text evidence="2">The sequence shown here is derived from an EMBL/GenBank/DDBJ whole genome shotgun (WGS) entry which is preliminary data.</text>
</comment>
<dbReference type="Proteomes" id="UP001597058">
    <property type="component" value="Unassembled WGS sequence"/>
</dbReference>
<name>A0ABW3X9W8_9ACTN</name>
<dbReference type="RefSeq" id="WP_329285942.1">
    <property type="nucleotide sequence ID" value="NZ_JBHSKH010000026.1"/>
</dbReference>
<sequence length="100" mass="11008">MREFLVELTTTIPEGTDPAEVDRRRAAEAVRAAELAASGHLFRLWRPVGEPRSIGVWLAADEYELHEKVIGTLPLRAWMTARVTPLVSHPNDPAGPDALA</sequence>
<evidence type="ECO:0000259" key="1">
    <source>
        <dbReference type="Pfam" id="PF02426"/>
    </source>
</evidence>
<proteinExistence type="predicted"/>
<protein>
    <submittedName>
        <fullName evidence="2">Muconolactone Delta-isomerase family protein</fullName>
    </submittedName>
</protein>
<keyword evidence="3" id="KW-1185">Reference proteome</keyword>
<gene>
    <name evidence="2" type="ORF">ACFQ5X_07145</name>
</gene>
<dbReference type="Pfam" id="PF02426">
    <property type="entry name" value="MIase"/>
    <property type="match status" value="1"/>
</dbReference>
<feature type="domain" description="Muconolactone isomerase" evidence="1">
    <location>
        <begin position="3"/>
        <end position="92"/>
    </location>
</feature>
<organism evidence="2 3">
    <name type="scientific">Streptomyces kaempferi</name>
    <dbReference type="NCBI Taxonomy" id="333725"/>
    <lineage>
        <taxon>Bacteria</taxon>
        <taxon>Bacillati</taxon>
        <taxon>Actinomycetota</taxon>
        <taxon>Actinomycetes</taxon>
        <taxon>Kitasatosporales</taxon>
        <taxon>Streptomycetaceae</taxon>
        <taxon>Streptomyces</taxon>
    </lineage>
</organism>
<dbReference type="EMBL" id="JBHTMM010000006">
    <property type="protein sequence ID" value="MFD1305620.1"/>
    <property type="molecule type" value="Genomic_DNA"/>
</dbReference>
<accession>A0ABW3X9W8</accession>
<dbReference type="InterPro" id="IPR011008">
    <property type="entry name" value="Dimeric_a/b-barrel"/>
</dbReference>
<dbReference type="Gene3D" id="3.30.70.1060">
    <property type="entry name" value="Dimeric alpha+beta barrel"/>
    <property type="match status" value="1"/>
</dbReference>
<evidence type="ECO:0000313" key="3">
    <source>
        <dbReference type="Proteomes" id="UP001597058"/>
    </source>
</evidence>